<accession>A0A0F9WD33</accession>
<dbReference type="EMBL" id="JPQZ01000048">
    <property type="protein sequence ID" value="KKO74740.1"/>
    <property type="molecule type" value="Genomic_DNA"/>
</dbReference>
<reference evidence="1 2" key="1">
    <citation type="journal article" date="2015" name="Environ. Microbiol.">
        <title>Genome analyses suggest the presence of polyploidy and recent human-driven expansions in eight global populations of the honeybee pathogen Nosema ceranae.</title>
        <authorList>
            <person name="Pelin A."/>
            <person name="Selman M."/>
            <person name="Aris-Brosou S."/>
            <person name="Farinelli L."/>
            <person name="Corradi N."/>
        </authorList>
    </citation>
    <scope>NUCLEOTIDE SEQUENCE [LARGE SCALE GENOMIC DNA]</scope>
    <source>
        <strain evidence="1 2">PA08 1199</strain>
    </source>
</reference>
<keyword evidence="2" id="KW-1185">Reference proteome</keyword>
<dbReference type="GeneID" id="36320687"/>
<gene>
    <name evidence="1" type="ORF">AAJ76_4800012433</name>
</gene>
<protein>
    <submittedName>
        <fullName evidence="1">Uncharacterized protein</fullName>
    </submittedName>
</protein>
<dbReference type="VEuPathDB" id="MicrosporidiaDB:AAJ76_4800012433"/>
<dbReference type="RefSeq" id="XP_024330482.1">
    <property type="nucleotide sequence ID" value="XM_024475740.1"/>
</dbReference>
<evidence type="ECO:0000313" key="2">
    <source>
        <dbReference type="Proteomes" id="UP000034350"/>
    </source>
</evidence>
<evidence type="ECO:0000313" key="1">
    <source>
        <dbReference type="EMBL" id="KKO74740.1"/>
    </source>
</evidence>
<proteinExistence type="predicted"/>
<name>A0A0F9WD33_9MICR</name>
<organism evidence="1 2">
    <name type="scientific">Vairimorpha ceranae</name>
    <dbReference type="NCBI Taxonomy" id="40302"/>
    <lineage>
        <taxon>Eukaryota</taxon>
        <taxon>Fungi</taxon>
        <taxon>Fungi incertae sedis</taxon>
        <taxon>Microsporidia</taxon>
        <taxon>Nosematidae</taxon>
        <taxon>Vairimorpha</taxon>
    </lineage>
</organism>
<comment type="caution">
    <text evidence="1">The sequence shown here is derived from an EMBL/GenBank/DDBJ whole genome shotgun (WGS) entry which is preliminary data.</text>
</comment>
<sequence>MIRIVLTSYANSSIFSIPRCVIGEAFNECNACLQAQPSKAKEMFKHILAKTLFERLVIDLVDTRIFAGQNDGLGLIFTGIDVKSKYIISYVLKGKNVNDVFLDLKMAFYKLCDP</sequence>
<dbReference type="Proteomes" id="UP000034350">
    <property type="component" value="Unassembled WGS sequence"/>
</dbReference>
<dbReference type="AlphaFoldDB" id="A0A0F9WD33"/>